<feature type="compositionally biased region" description="Basic and acidic residues" evidence="1">
    <location>
        <begin position="584"/>
        <end position="603"/>
    </location>
</feature>
<dbReference type="EMBL" id="JAVHJL010000005">
    <property type="protein sequence ID" value="KAK6503117.1"/>
    <property type="molecule type" value="Genomic_DNA"/>
</dbReference>
<dbReference type="GO" id="GO:0005634">
    <property type="term" value="C:nucleus"/>
    <property type="evidence" value="ECO:0007669"/>
    <property type="project" value="TreeGrafter"/>
</dbReference>
<comment type="caution">
    <text evidence="3">The sequence shown here is derived from an EMBL/GenBank/DDBJ whole genome shotgun (WGS) entry which is preliminary data.</text>
</comment>
<reference evidence="3 4" key="1">
    <citation type="submission" date="2023-08" db="EMBL/GenBank/DDBJ databases">
        <authorList>
            <person name="Palmer J.M."/>
        </authorList>
    </citation>
    <scope>NUCLEOTIDE SEQUENCE [LARGE SCALE GENOMIC DNA]</scope>
    <source>
        <strain evidence="3 4">TWF481</strain>
    </source>
</reference>
<dbReference type="PANTHER" id="PTHR13384">
    <property type="entry name" value="G PATCH DOMAIN-CONTAINING PROTEIN 1"/>
    <property type="match status" value="1"/>
</dbReference>
<keyword evidence="4" id="KW-1185">Reference proteome</keyword>
<protein>
    <recommendedName>
        <fullName evidence="2">G-patch domain-containing protein</fullName>
    </recommendedName>
</protein>
<feature type="region of interest" description="Disordered" evidence="1">
    <location>
        <begin position="336"/>
        <end position="356"/>
    </location>
</feature>
<dbReference type="Pfam" id="PF26093">
    <property type="entry name" value="HTH_TGH"/>
    <property type="match status" value="1"/>
</dbReference>
<evidence type="ECO:0000256" key="1">
    <source>
        <dbReference type="SAM" id="MobiDB-lite"/>
    </source>
</evidence>
<dbReference type="PANTHER" id="PTHR13384:SF19">
    <property type="entry name" value="G PATCH DOMAIN-CONTAINING PROTEIN 1"/>
    <property type="match status" value="1"/>
</dbReference>
<proteinExistence type="predicted"/>
<dbReference type="Proteomes" id="UP001370758">
    <property type="component" value="Unassembled WGS sequence"/>
</dbReference>
<accession>A0AAV9W828</accession>
<dbReference type="Pfam" id="PF01585">
    <property type="entry name" value="G-patch"/>
    <property type="match status" value="1"/>
</dbReference>
<evidence type="ECO:0000259" key="2">
    <source>
        <dbReference type="PROSITE" id="PS50174"/>
    </source>
</evidence>
<dbReference type="InterPro" id="IPR000467">
    <property type="entry name" value="G_patch_dom"/>
</dbReference>
<evidence type="ECO:0000313" key="3">
    <source>
        <dbReference type="EMBL" id="KAK6503117.1"/>
    </source>
</evidence>
<feature type="region of interest" description="Disordered" evidence="1">
    <location>
        <begin position="77"/>
        <end position="97"/>
    </location>
</feature>
<organism evidence="3 4">
    <name type="scientific">Arthrobotrys musiformis</name>
    <dbReference type="NCBI Taxonomy" id="47236"/>
    <lineage>
        <taxon>Eukaryota</taxon>
        <taxon>Fungi</taxon>
        <taxon>Dikarya</taxon>
        <taxon>Ascomycota</taxon>
        <taxon>Pezizomycotina</taxon>
        <taxon>Orbiliomycetes</taxon>
        <taxon>Orbiliales</taxon>
        <taxon>Orbiliaceae</taxon>
        <taxon>Arthrobotrys</taxon>
    </lineage>
</organism>
<gene>
    <name evidence="3" type="ORF">TWF481_008152</name>
</gene>
<evidence type="ECO:0000313" key="4">
    <source>
        <dbReference type="Proteomes" id="UP001370758"/>
    </source>
</evidence>
<dbReference type="GO" id="GO:0003723">
    <property type="term" value="F:RNA binding"/>
    <property type="evidence" value="ECO:0007669"/>
    <property type="project" value="TreeGrafter"/>
</dbReference>
<dbReference type="PROSITE" id="PS50174">
    <property type="entry name" value="G_PATCH"/>
    <property type="match status" value="1"/>
</dbReference>
<name>A0AAV9W828_9PEZI</name>
<sequence length="638" mass="68812">MDDEDRVEAEAEEERRVLREAAAAEAAGGGTAGELAAKGLDNTAKLFEMLGALKTVDEYPVGKAMMQKMGWREGTGVGPKVRRKMRDQEGGEDEDFKTYLFPPEDVKVPVYAIKTDVKGLGYTGELKTEDGGDDGVDGKAALQKPKAVVRKPNVRLGMGVGVFNDDGEDDEDIYEIKPKSAYNKVLGGDKKKKKAAAAAASTTAVATTGGGATIKPALKVPGRHVFVSKKNSSKIRRCRDGTLPLPGFILHDEPFLDRSAKDFPLPEVPDGWVPKRLLADPAKYAAATAASTIAKAETSSAPLDIKARGILLGEEQRPAKSVFDFLTPAARERIASASGKKNLPQAKGEQVDSGKDSLQKAKDAIPYLEKDVAENALKGFLPYADAPEKRVRYRSFLEIKAGMQSGMPLREKGVSLEDWGRELHEFAHAARIFKPVTGLMANRFTSSSSVASQLPTTGGSRNLTDENEEVLITRPAAKVEDPALTAAKMGMYGALTRSVVQFFPTRLLCKRFNVEPPVNVDPSVGDEGGGRNVELVGKREMDRLMIEANTNPDWRGMRSVGFESAGMEGGDDSTRNLQRSYGDSGDRGGDKMDVDERVEKGGEVEGMGGTNHNPTLEAPRAGDEVFKAIFGDDSEDEE</sequence>
<feature type="region of interest" description="Disordered" evidence="1">
    <location>
        <begin position="562"/>
        <end position="638"/>
    </location>
</feature>
<dbReference type="AlphaFoldDB" id="A0AAV9W828"/>
<feature type="domain" description="G-patch" evidence="2">
    <location>
        <begin position="58"/>
        <end position="125"/>
    </location>
</feature>